<evidence type="ECO:0000256" key="1">
    <source>
        <dbReference type="ARBA" id="ARBA00004370"/>
    </source>
</evidence>
<dbReference type="PANTHER" id="PTHR10736">
    <property type="entry name" value="BESTROPHIN"/>
    <property type="match status" value="1"/>
</dbReference>
<accession>A0A2J8LVA8</accession>
<name>A0A2J8LVA8_PANTR</name>
<keyword evidence="2" id="KW-0812">Transmembrane</keyword>
<evidence type="ECO:0000256" key="8">
    <source>
        <dbReference type="ARBA" id="ARBA00023303"/>
    </source>
</evidence>
<evidence type="ECO:0000256" key="6">
    <source>
        <dbReference type="ARBA" id="ARBA00023173"/>
    </source>
</evidence>
<keyword evidence="11" id="KW-0813">Transport</keyword>
<evidence type="ECO:0000256" key="4">
    <source>
        <dbReference type="ARBA" id="ARBA00023065"/>
    </source>
</evidence>
<organism evidence="12 13">
    <name type="scientific">Pan troglodytes</name>
    <name type="common">Chimpanzee</name>
    <dbReference type="NCBI Taxonomy" id="9598"/>
    <lineage>
        <taxon>Eukaryota</taxon>
        <taxon>Metazoa</taxon>
        <taxon>Chordata</taxon>
        <taxon>Craniata</taxon>
        <taxon>Vertebrata</taxon>
        <taxon>Euteleostomi</taxon>
        <taxon>Mammalia</taxon>
        <taxon>Eutheria</taxon>
        <taxon>Euarchontoglires</taxon>
        <taxon>Primates</taxon>
        <taxon>Haplorrhini</taxon>
        <taxon>Catarrhini</taxon>
        <taxon>Hominidae</taxon>
        <taxon>Pan</taxon>
    </lineage>
</organism>
<dbReference type="GO" id="GO:0005254">
    <property type="term" value="F:chloride channel activity"/>
    <property type="evidence" value="ECO:0007669"/>
    <property type="project" value="UniProtKB-KW"/>
</dbReference>
<keyword evidence="8 11" id="KW-0407">Ion channel</keyword>
<evidence type="ECO:0000256" key="3">
    <source>
        <dbReference type="ARBA" id="ARBA00022989"/>
    </source>
</evidence>
<evidence type="ECO:0000256" key="9">
    <source>
        <dbReference type="ARBA" id="ARBA00024167"/>
    </source>
</evidence>
<dbReference type="GO" id="GO:0005886">
    <property type="term" value="C:plasma membrane"/>
    <property type="evidence" value="ECO:0007669"/>
    <property type="project" value="UniProtKB-SubCell"/>
</dbReference>
<keyword evidence="6 11" id="KW-0869">Chloride channel</keyword>
<dbReference type="Proteomes" id="UP000236370">
    <property type="component" value="Unassembled WGS sequence"/>
</dbReference>
<dbReference type="AlphaFoldDB" id="A0A2J8LVA8"/>
<evidence type="ECO:0000313" key="13">
    <source>
        <dbReference type="Proteomes" id="UP000236370"/>
    </source>
</evidence>
<evidence type="ECO:0000256" key="2">
    <source>
        <dbReference type="ARBA" id="ARBA00022692"/>
    </source>
</evidence>
<evidence type="ECO:0000256" key="7">
    <source>
        <dbReference type="ARBA" id="ARBA00023214"/>
    </source>
</evidence>
<dbReference type="PANTHER" id="PTHR10736:SF1">
    <property type="entry name" value="BESTROPHIN-2"/>
    <property type="match status" value="1"/>
</dbReference>
<comment type="similarity">
    <text evidence="10 11">Belongs to the anion channel-forming bestrophin (TC 1.A.46) family. Calcium-sensitive chloride channel subfamily.</text>
</comment>
<sequence>EQLINPFGEDDDDFETNFLIDRNFQVSMLAVDEMYDDLAVLEKDLYWDAAEARAPYTAATVFQLRQPSFQGSTFDIT</sequence>
<evidence type="ECO:0000313" key="12">
    <source>
        <dbReference type="EMBL" id="PNI51212.1"/>
    </source>
</evidence>
<proteinExistence type="inferred from homology"/>
<comment type="caution">
    <text evidence="12">The sequence shown here is derived from an EMBL/GenBank/DDBJ whole genome shotgun (WGS) entry which is preliminary data.</text>
</comment>
<dbReference type="InterPro" id="IPR021134">
    <property type="entry name" value="Bestrophin-like"/>
</dbReference>
<dbReference type="EMBL" id="NBAG03000278">
    <property type="protein sequence ID" value="PNI51212.1"/>
    <property type="molecule type" value="Genomic_DNA"/>
</dbReference>
<comment type="function">
    <text evidence="11">Forms calcium-sensitive chloride channels. Permeable to bicarbonate.</text>
</comment>
<keyword evidence="4 11" id="KW-0406">Ion transport</keyword>
<keyword evidence="3" id="KW-1133">Transmembrane helix</keyword>
<evidence type="ECO:0000256" key="10">
    <source>
        <dbReference type="ARBA" id="ARBA00034769"/>
    </source>
</evidence>
<dbReference type="Pfam" id="PF01062">
    <property type="entry name" value="Bestrophin"/>
    <property type="match status" value="1"/>
</dbReference>
<protein>
    <recommendedName>
        <fullName evidence="11">Bestrophin</fullName>
    </recommendedName>
</protein>
<gene>
    <name evidence="12" type="ORF">CK820_G0026379</name>
</gene>
<keyword evidence="7 11" id="KW-0868">Chloride</keyword>
<evidence type="ECO:0000256" key="5">
    <source>
        <dbReference type="ARBA" id="ARBA00023136"/>
    </source>
</evidence>
<reference evidence="12 13" key="1">
    <citation type="submission" date="2017-12" db="EMBL/GenBank/DDBJ databases">
        <title>High-resolution comparative analysis of great ape genomes.</title>
        <authorList>
            <person name="Pollen A."/>
            <person name="Hastie A."/>
            <person name="Hormozdiari F."/>
            <person name="Dougherty M."/>
            <person name="Liu R."/>
            <person name="Chaisson M."/>
            <person name="Hoppe E."/>
            <person name="Hill C."/>
            <person name="Pang A."/>
            <person name="Hillier L."/>
            <person name="Baker C."/>
            <person name="Armstrong J."/>
            <person name="Shendure J."/>
            <person name="Paten B."/>
            <person name="Wilson R."/>
            <person name="Chao H."/>
            <person name="Schneider V."/>
            <person name="Ventura M."/>
            <person name="Kronenberg Z."/>
            <person name="Murali S."/>
            <person name="Gordon D."/>
            <person name="Cantsilieris S."/>
            <person name="Munson K."/>
            <person name="Nelson B."/>
            <person name="Raja A."/>
            <person name="Underwood J."/>
            <person name="Diekhans M."/>
            <person name="Fiddes I."/>
            <person name="Haussler D."/>
            <person name="Eichler E."/>
        </authorList>
    </citation>
    <scope>NUCLEOTIDE SEQUENCE [LARGE SCALE GENOMIC DNA]</scope>
    <source>
        <strain evidence="12">Yerkes chimp pedigree #C0471</strain>
    </source>
</reference>
<comment type="catalytic activity">
    <reaction evidence="9">
        <text>chloride(in) = chloride(out)</text>
        <dbReference type="Rhea" id="RHEA:29823"/>
        <dbReference type="ChEBI" id="CHEBI:17996"/>
    </reaction>
</comment>
<feature type="non-terminal residue" evidence="12">
    <location>
        <position position="1"/>
    </location>
</feature>
<dbReference type="GO" id="GO:0034707">
    <property type="term" value="C:chloride channel complex"/>
    <property type="evidence" value="ECO:0007669"/>
    <property type="project" value="UniProtKB-KW"/>
</dbReference>
<keyword evidence="11" id="KW-1003">Cell membrane</keyword>
<evidence type="ECO:0000256" key="11">
    <source>
        <dbReference type="RuleBase" id="RU363126"/>
    </source>
</evidence>
<dbReference type="InterPro" id="IPR000615">
    <property type="entry name" value="Bestrophin"/>
</dbReference>
<keyword evidence="5" id="KW-0472">Membrane</keyword>
<comment type="subcellular location">
    <subcellularLocation>
        <location evidence="11">Cell membrane</location>
        <topology evidence="11">Multi-pass membrane protein</topology>
    </subcellularLocation>
    <subcellularLocation>
        <location evidence="1">Membrane</location>
    </subcellularLocation>
</comment>